<evidence type="ECO:0000313" key="1">
    <source>
        <dbReference type="EMBL" id="GFH24107.1"/>
    </source>
</evidence>
<feature type="non-terminal residue" evidence="1">
    <location>
        <position position="131"/>
    </location>
</feature>
<protein>
    <submittedName>
        <fullName evidence="1">Uncharacterized protein</fullName>
    </submittedName>
</protein>
<evidence type="ECO:0000313" key="2">
    <source>
        <dbReference type="Proteomes" id="UP000485058"/>
    </source>
</evidence>
<accession>A0A699ZMP4</accession>
<feature type="non-terminal residue" evidence="1">
    <location>
        <position position="1"/>
    </location>
</feature>
<reference evidence="1 2" key="1">
    <citation type="submission" date="2020-02" db="EMBL/GenBank/DDBJ databases">
        <title>Draft genome sequence of Haematococcus lacustris strain NIES-144.</title>
        <authorList>
            <person name="Morimoto D."/>
            <person name="Nakagawa S."/>
            <person name="Yoshida T."/>
            <person name="Sawayama S."/>
        </authorList>
    </citation>
    <scope>NUCLEOTIDE SEQUENCE [LARGE SCALE GENOMIC DNA]</scope>
    <source>
        <strain evidence="1 2">NIES-144</strain>
    </source>
</reference>
<dbReference type="Proteomes" id="UP000485058">
    <property type="component" value="Unassembled WGS sequence"/>
</dbReference>
<comment type="caution">
    <text evidence="1">The sequence shown here is derived from an EMBL/GenBank/DDBJ whole genome shotgun (WGS) entry which is preliminary data.</text>
</comment>
<name>A0A699ZMP4_HAELA</name>
<sequence length="131" mass="14736">MTDGKEKSAAITQAAVNQVVYYLLAEHDMDMRQLYIWSDGCARQFRSAPAMRQHWGMAQRHDSEGGVVKQWLRGEILADRAGMCNALGFVEHCNAYHKAATATDPSKAHRARASVGHRWCLELSTQEEELC</sequence>
<dbReference type="EMBL" id="BLLF01002444">
    <property type="protein sequence ID" value="GFH24107.1"/>
    <property type="molecule type" value="Genomic_DNA"/>
</dbReference>
<gene>
    <name evidence="1" type="ORF">HaLaN_21835</name>
</gene>
<keyword evidence="2" id="KW-1185">Reference proteome</keyword>
<organism evidence="1 2">
    <name type="scientific">Haematococcus lacustris</name>
    <name type="common">Green alga</name>
    <name type="synonym">Haematococcus pluvialis</name>
    <dbReference type="NCBI Taxonomy" id="44745"/>
    <lineage>
        <taxon>Eukaryota</taxon>
        <taxon>Viridiplantae</taxon>
        <taxon>Chlorophyta</taxon>
        <taxon>core chlorophytes</taxon>
        <taxon>Chlorophyceae</taxon>
        <taxon>CS clade</taxon>
        <taxon>Chlamydomonadales</taxon>
        <taxon>Haematococcaceae</taxon>
        <taxon>Haematococcus</taxon>
    </lineage>
</organism>
<proteinExistence type="predicted"/>
<dbReference type="AlphaFoldDB" id="A0A699ZMP4"/>